<dbReference type="PANTHER" id="PTHR38686:SF1">
    <property type="entry name" value="APOLIPOPROTEIN N-ACYLTRANSFERASE"/>
    <property type="match status" value="1"/>
</dbReference>
<organism evidence="3 4">
    <name type="scientific">Pseudomonas palleroniana</name>
    <dbReference type="NCBI Taxonomy" id="191390"/>
    <lineage>
        <taxon>Bacteria</taxon>
        <taxon>Pseudomonadati</taxon>
        <taxon>Pseudomonadota</taxon>
        <taxon>Gammaproteobacteria</taxon>
        <taxon>Pseudomonadales</taxon>
        <taxon>Pseudomonadaceae</taxon>
        <taxon>Pseudomonas</taxon>
    </lineage>
</organism>
<evidence type="ECO:0000313" key="3">
    <source>
        <dbReference type="EMBL" id="KAB0543844.1"/>
    </source>
</evidence>
<keyword evidence="1" id="KW-0812">Transmembrane</keyword>
<keyword evidence="3" id="KW-0808">Transferase</keyword>
<evidence type="ECO:0000256" key="1">
    <source>
        <dbReference type="SAM" id="Phobius"/>
    </source>
</evidence>
<dbReference type="Pfam" id="PF20154">
    <property type="entry name" value="LNT_N"/>
    <property type="match status" value="1"/>
</dbReference>
<dbReference type="GO" id="GO:0042158">
    <property type="term" value="P:lipoprotein biosynthetic process"/>
    <property type="evidence" value="ECO:0007669"/>
    <property type="project" value="InterPro"/>
</dbReference>
<keyword evidence="1" id="KW-1133">Transmembrane helix</keyword>
<feature type="transmembrane region" description="Helical" evidence="1">
    <location>
        <begin position="20"/>
        <end position="46"/>
    </location>
</feature>
<protein>
    <submittedName>
        <fullName evidence="3">Apolipoprotein N-acyltransferase</fullName>
    </submittedName>
</protein>
<sequence>MRWITRPGWPGNLLAMAAGAITTLALAPFDLWPLALLAVGLFYAGLRELSPRQALGRGWCFGFGLFGAGTSWIYVSIHNFGGASVLLAGLLMLLFIAAIAWFFALPAWLWARWLRRNEAPLADALAFAALWLGQEAFRGWFLTGFPW</sequence>
<dbReference type="EMBL" id="VZPQ01000563">
    <property type="protein sequence ID" value="KAB0543844.1"/>
    <property type="molecule type" value="Genomic_DNA"/>
</dbReference>
<evidence type="ECO:0000313" key="4">
    <source>
        <dbReference type="Proteomes" id="UP000423257"/>
    </source>
</evidence>
<evidence type="ECO:0000259" key="2">
    <source>
        <dbReference type="Pfam" id="PF20154"/>
    </source>
</evidence>
<dbReference type="PANTHER" id="PTHR38686">
    <property type="entry name" value="APOLIPOPROTEIN N-ACYLTRANSFERASE"/>
    <property type="match status" value="1"/>
</dbReference>
<keyword evidence="3" id="KW-0012">Acyltransferase</keyword>
<dbReference type="GO" id="GO:0016410">
    <property type="term" value="F:N-acyltransferase activity"/>
    <property type="evidence" value="ECO:0007669"/>
    <property type="project" value="InterPro"/>
</dbReference>
<proteinExistence type="predicted"/>
<feature type="transmembrane region" description="Helical" evidence="1">
    <location>
        <begin position="58"/>
        <end position="77"/>
    </location>
</feature>
<dbReference type="InterPro" id="IPR045378">
    <property type="entry name" value="LNT_N"/>
</dbReference>
<keyword evidence="1" id="KW-0472">Membrane</keyword>
<dbReference type="GO" id="GO:0016020">
    <property type="term" value="C:membrane"/>
    <property type="evidence" value="ECO:0007669"/>
    <property type="project" value="InterPro"/>
</dbReference>
<dbReference type="Proteomes" id="UP000423257">
    <property type="component" value="Unassembled WGS sequence"/>
</dbReference>
<accession>A0A6H9S3P2</accession>
<keyword evidence="3" id="KW-0449">Lipoprotein</keyword>
<feature type="non-terminal residue" evidence="3">
    <location>
        <position position="147"/>
    </location>
</feature>
<dbReference type="AlphaFoldDB" id="A0A6H9S3P2"/>
<feature type="domain" description="Apolipoprotein N-acyltransferase N-terminal" evidence="2">
    <location>
        <begin position="18"/>
        <end position="147"/>
    </location>
</feature>
<feature type="transmembrane region" description="Helical" evidence="1">
    <location>
        <begin position="83"/>
        <end position="109"/>
    </location>
</feature>
<comment type="caution">
    <text evidence="3">The sequence shown here is derived from an EMBL/GenBank/DDBJ whole genome shotgun (WGS) entry which is preliminary data.</text>
</comment>
<reference evidence="3 4" key="1">
    <citation type="submission" date="2019-09" db="EMBL/GenBank/DDBJ databases">
        <title>Draft genome sequences of 48 bacterial type strains from the CCUG.</title>
        <authorList>
            <person name="Tunovic T."/>
            <person name="Pineiro-Iglesias B."/>
            <person name="Unosson C."/>
            <person name="Inganas E."/>
            <person name="Ohlen M."/>
            <person name="Cardew S."/>
            <person name="Jensie-Markopoulos S."/>
            <person name="Salva-Serra F."/>
            <person name="Jaen-Luchoro D."/>
            <person name="Karlsson R."/>
            <person name="Svensson-Stadler L."/>
            <person name="Chun J."/>
            <person name="Moore E."/>
        </authorList>
    </citation>
    <scope>NUCLEOTIDE SEQUENCE [LARGE SCALE GENOMIC DNA]</scope>
    <source>
        <strain evidence="3 4">CCUG 51524</strain>
    </source>
</reference>
<dbReference type="InterPro" id="IPR004563">
    <property type="entry name" value="Apolipo_AcylTrfase"/>
</dbReference>
<name>A0A6H9S3P2_9PSED</name>
<gene>
    <name evidence="3" type="ORF">F7R03_30955</name>
</gene>